<dbReference type="HOGENOM" id="CLU_1159469_0_0_5"/>
<dbReference type="AlphaFoldDB" id="Q07VI1"/>
<dbReference type="KEGG" id="rpe:RPE_0092"/>
<reference evidence="1" key="1">
    <citation type="submission" date="2006-09" db="EMBL/GenBank/DDBJ databases">
        <title>Complete sequence of Rhodopseudomonas palustris BisA53.</title>
        <authorList>
            <consortium name="US DOE Joint Genome Institute"/>
            <person name="Copeland A."/>
            <person name="Lucas S."/>
            <person name="Lapidus A."/>
            <person name="Barry K."/>
            <person name="Detter J.C."/>
            <person name="Glavina del Rio T."/>
            <person name="Hammon N."/>
            <person name="Israni S."/>
            <person name="Dalin E."/>
            <person name="Tice H."/>
            <person name="Pitluck S."/>
            <person name="Chain P."/>
            <person name="Malfatti S."/>
            <person name="Shin M."/>
            <person name="Vergez L."/>
            <person name="Schmutz J."/>
            <person name="Larimer F."/>
            <person name="Land M."/>
            <person name="Hauser L."/>
            <person name="Pelletier D.A."/>
            <person name="Kyrpides N."/>
            <person name="Kim E."/>
            <person name="Harwood C.S."/>
            <person name="Oda Y."/>
            <person name="Richardson P."/>
        </authorList>
    </citation>
    <scope>NUCLEOTIDE SEQUENCE [LARGE SCALE GENOMIC DNA]</scope>
    <source>
        <strain evidence="1">BisA53</strain>
    </source>
</reference>
<gene>
    <name evidence="1" type="ordered locus">RPE_0092</name>
</gene>
<organism evidence="1">
    <name type="scientific">Rhodopseudomonas palustris (strain BisA53)</name>
    <dbReference type="NCBI Taxonomy" id="316055"/>
    <lineage>
        <taxon>Bacteria</taxon>
        <taxon>Pseudomonadati</taxon>
        <taxon>Pseudomonadota</taxon>
        <taxon>Alphaproteobacteria</taxon>
        <taxon>Hyphomicrobiales</taxon>
        <taxon>Nitrobacteraceae</taxon>
        <taxon>Rhodopseudomonas</taxon>
    </lineage>
</organism>
<dbReference type="EMBL" id="CP000463">
    <property type="protein sequence ID" value="ABJ04053.1"/>
    <property type="molecule type" value="Genomic_DNA"/>
</dbReference>
<accession>Q07VI1</accession>
<proteinExistence type="predicted"/>
<dbReference type="eggNOG" id="COG3012">
    <property type="taxonomic scope" value="Bacteria"/>
</dbReference>
<name>Q07VI1_RHOP5</name>
<protein>
    <recommendedName>
        <fullName evidence="2">HNH endonuclease</fullName>
    </recommendedName>
</protein>
<dbReference type="Gene3D" id="1.10.30.50">
    <property type="match status" value="1"/>
</dbReference>
<evidence type="ECO:0008006" key="2">
    <source>
        <dbReference type="Google" id="ProtNLM"/>
    </source>
</evidence>
<sequence length="259" mass="27752">MRRPRIADNEAMSKQFKGKTCAYCAVAGASDTADHVLSRQLVAVEHRGTIPKVPACAACNGKKAALEAYVNAILPFGGRHSDALGNLTANVPKRLERNRKLHRALAAGQTRVWSREASGLLVNATALPLDGERVEQLVGLIVRGLMCHHWGVALGSDIQVDTLSLTKRGEAFFDQYAKLNAKQRIANDIGEGALVYGGAQGVDNDAISFWKLSLYGGVRMVSGDAKHSTSSFGVMTGPKAIAERAEAKLANGKYIIRLT</sequence>
<evidence type="ECO:0000313" key="1">
    <source>
        <dbReference type="EMBL" id="ABJ04053.1"/>
    </source>
</evidence>